<feature type="transmembrane region" description="Helical" evidence="1">
    <location>
        <begin position="12"/>
        <end position="31"/>
    </location>
</feature>
<keyword evidence="1" id="KW-0812">Transmembrane</keyword>
<evidence type="ECO:0008006" key="3">
    <source>
        <dbReference type="Google" id="ProtNLM"/>
    </source>
</evidence>
<keyword evidence="1" id="KW-1133">Transmembrane helix</keyword>
<sequence length="108" mass="11979">MSNLYKELKRRKVFKTLGVYGAAALVIINLATSVFPYLNLPDWTVTFVIVLVVLGFPITFFLSWTYDLQREAAGTDDKSGNKDVVSDKKSINMLLPITGFLTIIGGAF</sequence>
<dbReference type="EMBL" id="UINC01200801">
    <property type="protein sequence ID" value="SVE19852.1"/>
    <property type="molecule type" value="Genomic_DNA"/>
</dbReference>
<evidence type="ECO:0000256" key="1">
    <source>
        <dbReference type="SAM" id="Phobius"/>
    </source>
</evidence>
<proteinExistence type="predicted"/>
<name>A0A383BIW8_9ZZZZ</name>
<evidence type="ECO:0000313" key="2">
    <source>
        <dbReference type="EMBL" id="SVE19852.1"/>
    </source>
</evidence>
<organism evidence="2">
    <name type="scientific">marine metagenome</name>
    <dbReference type="NCBI Taxonomy" id="408172"/>
    <lineage>
        <taxon>unclassified sequences</taxon>
        <taxon>metagenomes</taxon>
        <taxon>ecological metagenomes</taxon>
    </lineage>
</organism>
<feature type="transmembrane region" description="Helical" evidence="1">
    <location>
        <begin position="43"/>
        <end position="62"/>
    </location>
</feature>
<reference evidence="2" key="1">
    <citation type="submission" date="2018-05" db="EMBL/GenBank/DDBJ databases">
        <authorList>
            <person name="Lanie J.A."/>
            <person name="Ng W.-L."/>
            <person name="Kazmierczak K.M."/>
            <person name="Andrzejewski T.M."/>
            <person name="Davidsen T.M."/>
            <person name="Wayne K.J."/>
            <person name="Tettelin H."/>
            <person name="Glass J.I."/>
            <person name="Rusch D."/>
            <person name="Podicherti R."/>
            <person name="Tsui H.-C.T."/>
            <person name="Winkler M.E."/>
        </authorList>
    </citation>
    <scope>NUCLEOTIDE SEQUENCE</scope>
</reference>
<accession>A0A383BIW8</accession>
<feature type="non-terminal residue" evidence="2">
    <location>
        <position position="108"/>
    </location>
</feature>
<dbReference type="AlphaFoldDB" id="A0A383BIW8"/>
<keyword evidence="1" id="KW-0472">Membrane</keyword>
<protein>
    <recommendedName>
        <fullName evidence="3">Adenylyl cyclase</fullName>
    </recommendedName>
</protein>
<gene>
    <name evidence="2" type="ORF">METZ01_LOCUS472706</name>
</gene>